<dbReference type="VEuPathDB" id="VectorBase:ACUA000827"/>
<evidence type="ECO:0000256" key="1">
    <source>
        <dbReference type="SAM" id="Phobius"/>
    </source>
</evidence>
<keyword evidence="1" id="KW-1133">Transmembrane helix</keyword>
<name>A0A182LSG1_9DIPT</name>
<reference evidence="3" key="1">
    <citation type="submission" date="2013-09" db="EMBL/GenBank/DDBJ databases">
        <title>The Genome Sequence of Anopheles culicifacies species A.</title>
        <authorList>
            <consortium name="The Broad Institute Genomics Platform"/>
            <person name="Neafsey D.E."/>
            <person name="Besansky N."/>
            <person name="Howell P."/>
            <person name="Walton C."/>
            <person name="Young S.K."/>
            <person name="Zeng Q."/>
            <person name="Gargeya S."/>
            <person name="Fitzgerald M."/>
            <person name="Haas B."/>
            <person name="Abouelleil A."/>
            <person name="Allen A.W."/>
            <person name="Alvarado L."/>
            <person name="Arachchi H.M."/>
            <person name="Berlin A.M."/>
            <person name="Chapman S.B."/>
            <person name="Gainer-Dewar J."/>
            <person name="Goldberg J."/>
            <person name="Griggs A."/>
            <person name="Gujja S."/>
            <person name="Hansen M."/>
            <person name="Howarth C."/>
            <person name="Imamovic A."/>
            <person name="Ireland A."/>
            <person name="Larimer J."/>
            <person name="McCowan C."/>
            <person name="Murphy C."/>
            <person name="Pearson M."/>
            <person name="Poon T.W."/>
            <person name="Priest M."/>
            <person name="Roberts A."/>
            <person name="Saif S."/>
            <person name="Shea T."/>
            <person name="Sisk P."/>
            <person name="Sykes S."/>
            <person name="Wortman J."/>
            <person name="Nusbaum C."/>
            <person name="Birren B."/>
        </authorList>
    </citation>
    <scope>NUCLEOTIDE SEQUENCE [LARGE SCALE GENOMIC DNA]</scope>
    <source>
        <strain evidence="3">A-37</strain>
    </source>
</reference>
<feature type="transmembrane region" description="Helical" evidence="1">
    <location>
        <begin position="86"/>
        <end position="108"/>
    </location>
</feature>
<organism evidence="2 3">
    <name type="scientific">Anopheles culicifacies</name>
    <dbReference type="NCBI Taxonomy" id="139723"/>
    <lineage>
        <taxon>Eukaryota</taxon>
        <taxon>Metazoa</taxon>
        <taxon>Ecdysozoa</taxon>
        <taxon>Arthropoda</taxon>
        <taxon>Hexapoda</taxon>
        <taxon>Insecta</taxon>
        <taxon>Pterygota</taxon>
        <taxon>Neoptera</taxon>
        <taxon>Endopterygota</taxon>
        <taxon>Diptera</taxon>
        <taxon>Nematocera</taxon>
        <taxon>Culicoidea</taxon>
        <taxon>Culicidae</taxon>
        <taxon>Anophelinae</taxon>
        <taxon>Anopheles</taxon>
        <taxon>culicifacies species complex</taxon>
    </lineage>
</organism>
<accession>A0A182LSG1</accession>
<sequence length="160" mass="16906">MLYVTAVIVGPCGTDEPAAPDDSVSFVAVAVAVVVAGAFTEYIVVPLETVLIGAASNLISCGVVMLTMRGVVGTQLFLMIGCDRSGVLAMFAAGTNALLLVAAPVAVIPLAGRFASDSACIMLEHRLLAQWQLRLLNRFLLNGAGLQHWNRFLRPDGYCR</sequence>
<keyword evidence="1" id="KW-0472">Membrane</keyword>
<protein>
    <submittedName>
        <fullName evidence="2">Uncharacterized protein</fullName>
    </submittedName>
</protein>
<dbReference type="EnsemblMetazoa" id="ACUA000827-RA">
    <property type="protein sequence ID" value="ACUA000827-PA"/>
    <property type="gene ID" value="ACUA000827"/>
</dbReference>
<reference evidence="2" key="2">
    <citation type="submission" date="2020-05" db="UniProtKB">
        <authorList>
            <consortium name="EnsemblMetazoa"/>
        </authorList>
    </citation>
    <scope>IDENTIFICATION</scope>
    <source>
        <strain evidence="2">A-37</strain>
    </source>
</reference>
<keyword evidence="1" id="KW-0812">Transmembrane</keyword>
<dbReference type="AlphaFoldDB" id="A0A182LSG1"/>
<keyword evidence="3" id="KW-1185">Reference proteome</keyword>
<feature type="transmembrane region" description="Helical" evidence="1">
    <location>
        <begin position="24"/>
        <end position="45"/>
    </location>
</feature>
<feature type="transmembrane region" description="Helical" evidence="1">
    <location>
        <begin position="57"/>
        <end position="80"/>
    </location>
</feature>
<proteinExistence type="predicted"/>
<evidence type="ECO:0000313" key="3">
    <source>
        <dbReference type="Proteomes" id="UP000075883"/>
    </source>
</evidence>
<evidence type="ECO:0000313" key="2">
    <source>
        <dbReference type="EnsemblMetazoa" id="ACUA000827-PA"/>
    </source>
</evidence>
<dbReference type="EMBL" id="AXCM01000567">
    <property type="status" value="NOT_ANNOTATED_CDS"/>
    <property type="molecule type" value="Genomic_DNA"/>
</dbReference>
<dbReference type="Proteomes" id="UP000075883">
    <property type="component" value="Unassembled WGS sequence"/>
</dbReference>